<accession>A0A1J4KRW1</accession>
<dbReference type="InterPro" id="IPR017441">
    <property type="entry name" value="Protein_kinase_ATP_BS"/>
</dbReference>
<organism evidence="10 11">
    <name type="scientific">Tritrichomonas foetus</name>
    <dbReference type="NCBI Taxonomy" id="1144522"/>
    <lineage>
        <taxon>Eukaryota</taxon>
        <taxon>Metamonada</taxon>
        <taxon>Parabasalia</taxon>
        <taxon>Tritrichomonadida</taxon>
        <taxon>Tritrichomonadidae</taxon>
        <taxon>Tritrichomonas</taxon>
    </lineage>
</organism>
<dbReference type="GO" id="GO:0004674">
    <property type="term" value="F:protein serine/threonine kinase activity"/>
    <property type="evidence" value="ECO:0007669"/>
    <property type="project" value="UniProtKB-KW"/>
</dbReference>
<keyword evidence="4 10" id="KW-0418">Kinase</keyword>
<evidence type="ECO:0000256" key="3">
    <source>
        <dbReference type="ARBA" id="ARBA00022741"/>
    </source>
</evidence>
<dbReference type="GO" id="GO:0035556">
    <property type="term" value="P:intracellular signal transduction"/>
    <property type="evidence" value="ECO:0007669"/>
    <property type="project" value="TreeGrafter"/>
</dbReference>
<dbReference type="PANTHER" id="PTHR24346:SF82">
    <property type="entry name" value="KP78A-RELATED"/>
    <property type="match status" value="1"/>
</dbReference>
<dbReference type="FunFam" id="1.10.510.10:FF:000956">
    <property type="entry name" value="CAMK family protein kinase"/>
    <property type="match status" value="1"/>
</dbReference>
<keyword evidence="2" id="KW-0808">Transferase</keyword>
<keyword evidence="11" id="KW-1185">Reference proteome</keyword>
<evidence type="ECO:0000256" key="2">
    <source>
        <dbReference type="ARBA" id="ARBA00022679"/>
    </source>
</evidence>
<dbReference type="CDD" id="cd14003">
    <property type="entry name" value="STKc_AMPK-like"/>
    <property type="match status" value="1"/>
</dbReference>
<dbReference type="PROSITE" id="PS00107">
    <property type="entry name" value="PROTEIN_KINASE_ATP"/>
    <property type="match status" value="1"/>
</dbReference>
<dbReference type="RefSeq" id="XP_068366970.1">
    <property type="nucleotide sequence ID" value="XM_068498687.1"/>
</dbReference>
<dbReference type="Pfam" id="PF00069">
    <property type="entry name" value="Pkinase"/>
    <property type="match status" value="1"/>
</dbReference>
<dbReference type="PROSITE" id="PS50011">
    <property type="entry name" value="PROTEIN_KINASE_DOM"/>
    <property type="match status" value="1"/>
</dbReference>
<protein>
    <submittedName>
        <fullName evidence="10">CAMK family protein kinase</fullName>
    </submittedName>
</protein>
<dbReference type="GO" id="GO:0005524">
    <property type="term" value="F:ATP binding"/>
    <property type="evidence" value="ECO:0007669"/>
    <property type="project" value="UniProtKB-UniRule"/>
</dbReference>
<keyword evidence="5 6" id="KW-0067">ATP-binding</keyword>
<evidence type="ECO:0000256" key="5">
    <source>
        <dbReference type="ARBA" id="ARBA00022840"/>
    </source>
</evidence>
<gene>
    <name evidence="10" type="ORF">TRFO_15970</name>
</gene>
<dbReference type="Proteomes" id="UP000179807">
    <property type="component" value="Unassembled WGS sequence"/>
</dbReference>
<name>A0A1J4KRW1_9EUKA</name>
<dbReference type="GeneID" id="94833391"/>
<evidence type="ECO:0000256" key="1">
    <source>
        <dbReference type="ARBA" id="ARBA00022527"/>
    </source>
</evidence>
<feature type="region of interest" description="Disordered" evidence="8">
    <location>
        <begin position="311"/>
        <end position="372"/>
    </location>
</feature>
<sequence>MFNQEQIPLIPDQIGPYVFRGNLGEGATAVVKLAFNTEEKTYSACKVISKQHLNTEIRQKKFETEIRIMQSLRHPGVVELRELLQDDNFYFVFIEFCANGELFEYIVQKQKFTENEGKNILKQILEALQYIHQMGIAHRDLKPENILLDTVHHIKLTDFGLSKKFFENNNLCQTPCGSPFYASPETISGREYDPFKADIWSAGVILYVMVVGNVPWTSTRNNAQLFQLIKNGQFSTPNYLSDSCRDLINRMMCVDPAKRITINEIFKHKFMMNAEKVLMAARDRPCAVSAKMLDEFFGREEAEELKRSISNHFSNNGDEHDNEEVNNKNKKAPTAFSIAEPNQGKDKEDELYDRKSPRARRMQIATSSTKGRPPRLMQLQISAANSKLKMPPLHFVSQKRGSVANVKITHPNLSDSIRRGKRASWQHV</sequence>
<dbReference type="InterPro" id="IPR008271">
    <property type="entry name" value="Ser/Thr_kinase_AS"/>
</dbReference>
<dbReference type="GO" id="GO:0005737">
    <property type="term" value="C:cytoplasm"/>
    <property type="evidence" value="ECO:0007669"/>
    <property type="project" value="TreeGrafter"/>
</dbReference>
<dbReference type="Gene3D" id="1.10.510.10">
    <property type="entry name" value="Transferase(Phosphotransferase) domain 1"/>
    <property type="match status" value="1"/>
</dbReference>
<comment type="similarity">
    <text evidence="7">Belongs to the protein kinase superfamily.</text>
</comment>
<proteinExistence type="inferred from homology"/>
<dbReference type="InterPro" id="IPR000719">
    <property type="entry name" value="Prot_kinase_dom"/>
</dbReference>
<feature type="binding site" evidence="6">
    <location>
        <position position="46"/>
    </location>
    <ligand>
        <name>ATP</name>
        <dbReference type="ChEBI" id="CHEBI:30616"/>
    </ligand>
</feature>
<feature type="compositionally biased region" description="Basic and acidic residues" evidence="8">
    <location>
        <begin position="317"/>
        <end position="327"/>
    </location>
</feature>
<keyword evidence="1 7" id="KW-0723">Serine/threonine-protein kinase</keyword>
<dbReference type="PANTHER" id="PTHR24346">
    <property type="entry name" value="MAP/MICROTUBULE AFFINITY-REGULATING KINASE"/>
    <property type="match status" value="1"/>
</dbReference>
<keyword evidence="3 6" id="KW-0547">Nucleotide-binding</keyword>
<evidence type="ECO:0000256" key="4">
    <source>
        <dbReference type="ARBA" id="ARBA00022777"/>
    </source>
</evidence>
<evidence type="ECO:0000256" key="8">
    <source>
        <dbReference type="SAM" id="MobiDB-lite"/>
    </source>
</evidence>
<reference evidence="10" key="1">
    <citation type="submission" date="2016-10" db="EMBL/GenBank/DDBJ databases">
        <authorList>
            <person name="Benchimol M."/>
            <person name="Almeida L.G."/>
            <person name="Vasconcelos A.T."/>
            <person name="Perreira-Neves A."/>
            <person name="Rosa I.A."/>
            <person name="Tasca T."/>
            <person name="Bogo M.R."/>
            <person name="de Souza W."/>
        </authorList>
    </citation>
    <scope>NUCLEOTIDE SEQUENCE [LARGE SCALE GENOMIC DNA]</scope>
    <source>
        <strain evidence="10">K</strain>
    </source>
</reference>
<dbReference type="EMBL" id="MLAK01000469">
    <property type="protein sequence ID" value="OHT13834.1"/>
    <property type="molecule type" value="Genomic_DNA"/>
</dbReference>
<evidence type="ECO:0000256" key="6">
    <source>
        <dbReference type="PROSITE-ProRule" id="PRU10141"/>
    </source>
</evidence>
<evidence type="ECO:0000313" key="10">
    <source>
        <dbReference type="EMBL" id="OHT13834.1"/>
    </source>
</evidence>
<dbReference type="VEuPathDB" id="TrichDB:TRFO_15970"/>
<evidence type="ECO:0000313" key="11">
    <source>
        <dbReference type="Proteomes" id="UP000179807"/>
    </source>
</evidence>
<dbReference type="SUPFAM" id="SSF56112">
    <property type="entry name" value="Protein kinase-like (PK-like)"/>
    <property type="match status" value="1"/>
</dbReference>
<dbReference type="OrthoDB" id="541276at2759"/>
<feature type="domain" description="Protein kinase" evidence="9">
    <location>
        <begin position="17"/>
        <end position="271"/>
    </location>
</feature>
<comment type="caution">
    <text evidence="10">The sequence shown here is derived from an EMBL/GenBank/DDBJ whole genome shotgun (WGS) entry which is preliminary data.</text>
</comment>
<dbReference type="PROSITE" id="PS00108">
    <property type="entry name" value="PROTEIN_KINASE_ST"/>
    <property type="match status" value="1"/>
</dbReference>
<feature type="compositionally biased region" description="Basic and acidic residues" evidence="8">
    <location>
        <begin position="343"/>
        <end position="356"/>
    </location>
</feature>
<dbReference type="SMART" id="SM00220">
    <property type="entry name" value="S_TKc"/>
    <property type="match status" value="1"/>
</dbReference>
<dbReference type="InterPro" id="IPR011009">
    <property type="entry name" value="Kinase-like_dom_sf"/>
</dbReference>
<evidence type="ECO:0000259" key="9">
    <source>
        <dbReference type="PROSITE" id="PS50011"/>
    </source>
</evidence>
<evidence type="ECO:0000256" key="7">
    <source>
        <dbReference type="RuleBase" id="RU000304"/>
    </source>
</evidence>
<dbReference type="AlphaFoldDB" id="A0A1J4KRW1"/>